<protein>
    <recommendedName>
        <fullName evidence="1">ELMO domain-containing protein</fullName>
    </recommendedName>
</protein>
<evidence type="ECO:0000259" key="1">
    <source>
        <dbReference type="PROSITE" id="PS51335"/>
    </source>
</evidence>
<dbReference type="OrthoDB" id="67155at2759"/>
<sequence>MGRKKQFLKVEGLNTYLSPFVLVYIERYLNNSKALLRENKLLKLEERNLTEITRAILLKKQFPGLGHPNTTEAQLLAQSLNLISKLNTLKQEAVKLQKLKYNSTDLNHEKELLELWNSFNPDEELSARISDQWKDLGFQGNDPATDFRGMGMLGLKNLLHFSTNYPELSKKVLKDSQDKKYWYPLAIVGINITSYCLDLLIEDSNLLNIHLFQNGISLEQFNEFYSYSMYKFNEYWLQSQLTPFLNDKPFTVMDFEQALELFKKREFNYLISGESTNLIDILANKSKKLN</sequence>
<evidence type="ECO:0000313" key="3">
    <source>
        <dbReference type="Proteomes" id="UP000070444"/>
    </source>
</evidence>
<dbReference type="OMA" id="THANHAL"/>
<proteinExistence type="predicted"/>
<dbReference type="EMBL" id="KQ964607">
    <property type="protein sequence ID" value="KXN67889.1"/>
    <property type="molecule type" value="Genomic_DNA"/>
</dbReference>
<dbReference type="STRING" id="796925.A0A137NZ66"/>
<gene>
    <name evidence="2" type="ORF">CONCODRAFT_51982</name>
</gene>
<dbReference type="GO" id="GO:0005096">
    <property type="term" value="F:GTPase activator activity"/>
    <property type="evidence" value="ECO:0007669"/>
    <property type="project" value="TreeGrafter"/>
</dbReference>
<evidence type="ECO:0000313" key="2">
    <source>
        <dbReference type="EMBL" id="KXN67889.1"/>
    </source>
</evidence>
<dbReference type="PANTHER" id="PTHR12771">
    <property type="entry name" value="ENGULFMENT AND CELL MOTILITY"/>
    <property type="match status" value="1"/>
</dbReference>
<dbReference type="Proteomes" id="UP000070444">
    <property type="component" value="Unassembled WGS sequence"/>
</dbReference>
<organism evidence="2 3">
    <name type="scientific">Conidiobolus coronatus (strain ATCC 28846 / CBS 209.66 / NRRL 28638)</name>
    <name type="common">Delacroixia coronata</name>
    <dbReference type="NCBI Taxonomy" id="796925"/>
    <lineage>
        <taxon>Eukaryota</taxon>
        <taxon>Fungi</taxon>
        <taxon>Fungi incertae sedis</taxon>
        <taxon>Zoopagomycota</taxon>
        <taxon>Entomophthoromycotina</taxon>
        <taxon>Entomophthoromycetes</taxon>
        <taxon>Entomophthorales</taxon>
        <taxon>Ancylistaceae</taxon>
        <taxon>Conidiobolus</taxon>
    </lineage>
</organism>
<dbReference type="InterPro" id="IPR006816">
    <property type="entry name" value="ELMO_dom"/>
</dbReference>
<dbReference type="PROSITE" id="PS51335">
    <property type="entry name" value="ELMO"/>
    <property type="match status" value="1"/>
</dbReference>
<keyword evidence="3" id="KW-1185">Reference proteome</keyword>
<dbReference type="InterPro" id="IPR050868">
    <property type="entry name" value="ELMO_domain-containing"/>
</dbReference>
<feature type="domain" description="ELMO" evidence="1">
    <location>
        <begin position="107"/>
        <end position="270"/>
    </location>
</feature>
<reference evidence="2 3" key="1">
    <citation type="journal article" date="2015" name="Genome Biol. Evol.">
        <title>Phylogenomic analyses indicate that early fungi evolved digesting cell walls of algal ancestors of land plants.</title>
        <authorList>
            <person name="Chang Y."/>
            <person name="Wang S."/>
            <person name="Sekimoto S."/>
            <person name="Aerts A.L."/>
            <person name="Choi C."/>
            <person name="Clum A."/>
            <person name="LaButti K.M."/>
            <person name="Lindquist E.A."/>
            <person name="Yee Ngan C."/>
            <person name="Ohm R.A."/>
            <person name="Salamov A.A."/>
            <person name="Grigoriev I.V."/>
            <person name="Spatafora J.W."/>
            <person name="Berbee M.L."/>
        </authorList>
    </citation>
    <scope>NUCLEOTIDE SEQUENCE [LARGE SCALE GENOMIC DNA]</scope>
    <source>
        <strain evidence="2 3">NRRL 28638</strain>
    </source>
</reference>
<name>A0A137NZ66_CONC2</name>
<dbReference type="AlphaFoldDB" id="A0A137NZ66"/>
<dbReference type="PANTHER" id="PTHR12771:SF51">
    <property type="entry name" value="LD01482P"/>
    <property type="match status" value="1"/>
</dbReference>
<dbReference type="Pfam" id="PF04727">
    <property type="entry name" value="ELMO_CED12"/>
    <property type="match status" value="1"/>
</dbReference>
<accession>A0A137NZ66</accession>